<reference evidence="2 3" key="1">
    <citation type="journal article" date="2018" name="Front. Plant Sci.">
        <title>Red Clover (Trifolium pratense) and Zigzag Clover (T. medium) - A Picture of Genomic Similarities and Differences.</title>
        <authorList>
            <person name="Dluhosova J."/>
            <person name="Istvanek J."/>
            <person name="Nedelnik J."/>
            <person name="Repkova J."/>
        </authorList>
    </citation>
    <scope>NUCLEOTIDE SEQUENCE [LARGE SCALE GENOMIC DNA]</scope>
    <source>
        <strain evidence="3">cv. 10/8</strain>
        <tissue evidence="2">Leaf</tissue>
    </source>
</reference>
<protein>
    <submittedName>
        <fullName evidence="2">Uncharacterized protein</fullName>
    </submittedName>
</protein>
<feature type="region of interest" description="Disordered" evidence="1">
    <location>
        <begin position="426"/>
        <end position="451"/>
    </location>
</feature>
<evidence type="ECO:0000256" key="1">
    <source>
        <dbReference type="SAM" id="MobiDB-lite"/>
    </source>
</evidence>
<feature type="compositionally biased region" description="Basic and acidic residues" evidence="1">
    <location>
        <begin position="54"/>
        <end position="63"/>
    </location>
</feature>
<dbReference type="Proteomes" id="UP000265520">
    <property type="component" value="Unassembled WGS sequence"/>
</dbReference>
<feature type="compositionally biased region" description="Acidic residues" evidence="1">
    <location>
        <begin position="74"/>
        <end position="94"/>
    </location>
</feature>
<feature type="region of interest" description="Disordered" evidence="1">
    <location>
        <begin position="307"/>
        <end position="339"/>
    </location>
</feature>
<feature type="compositionally biased region" description="Basic and acidic residues" evidence="1">
    <location>
        <begin position="25"/>
        <end position="39"/>
    </location>
</feature>
<feature type="compositionally biased region" description="Basic and acidic residues" evidence="1">
    <location>
        <begin position="440"/>
        <end position="451"/>
    </location>
</feature>
<feature type="non-terminal residue" evidence="2">
    <location>
        <position position="451"/>
    </location>
</feature>
<keyword evidence="3" id="KW-1185">Reference proteome</keyword>
<dbReference type="AlphaFoldDB" id="A0A392MPY6"/>
<evidence type="ECO:0000313" key="2">
    <source>
        <dbReference type="EMBL" id="MCH88334.1"/>
    </source>
</evidence>
<gene>
    <name evidence="2" type="ORF">A2U01_0009218</name>
</gene>
<dbReference type="InterPro" id="IPR040256">
    <property type="entry name" value="At4g02000-like"/>
</dbReference>
<feature type="region of interest" description="Disordered" evidence="1">
    <location>
        <begin position="1"/>
        <end position="103"/>
    </location>
</feature>
<feature type="compositionally biased region" description="Polar residues" evidence="1">
    <location>
        <begin position="426"/>
        <end position="438"/>
    </location>
</feature>
<dbReference type="PANTHER" id="PTHR31286:SF99">
    <property type="entry name" value="DUF4283 DOMAIN-CONTAINING PROTEIN"/>
    <property type="match status" value="1"/>
</dbReference>
<comment type="caution">
    <text evidence="2">The sequence shown here is derived from an EMBL/GenBank/DDBJ whole genome shotgun (WGS) entry which is preliminary data.</text>
</comment>
<name>A0A392MPY6_9FABA</name>
<dbReference type="PANTHER" id="PTHR31286">
    <property type="entry name" value="GLYCINE-RICH CELL WALL STRUCTURAL PROTEIN 1.8-LIKE"/>
    <property type="match status" value="1"/>
</dbReference>
<proteinExistence type="predicted"/>
<accession>A0A392MPY6</accession>
<organism evidence="2 3">
    <name type="scientific">Trifolium medium</name>
    <dbReference type="NCBI Taxonomy" id="97028"/>
    <lineage>
        <taxon>Eukaryota</taxon>
        <taxon>Viridiplantae</taxon>
        <taxon>Streptophyta</taxon>
        <taxon>Embryophyta</taxon>
        <taxon>Tracheophyta</taxon>
        <taxon>Spermatophyta</taxon>
        <taxon>Magnoliopsida</taxon>
        <taxon>eudicotyledons</taxon>
        <taxon>Gunneridae</taxon>
        <taxon>Pentapetalae</taxon>
        <taxon>rosids</taxon>
        <taxon>fabids</taxon>
        <taxon>Fabales</taxon>
        <taxon>Fabaceae</taxon>
        <taxon>Papilionoideae</taxon>
        <taxon>50 kb inversion clade</taxon>
        <taxon>NPAAA clade</taxon>
        <taxon>Hologalegina</taxon>
        <taxon>IRL clade</taxon>
        <taxon>Trifolieae</taxon>
        <taxon>Trifolium</taxon>
    </lineage>
</organism>
<sequence length="451" mass="51386">MANSSALLGFNSESHETTTEEDDLMERSLKKIKGGEKPFEPGSSQPISYADIEGSPKVRDTHRVKSYKNSLLGVEEEETHDEEEEKEFSEGDEDREWRPDEGNKFTGMKVVERQRGEHACPDFVLTEEEEARLQKTMEEWSDSEVIRKEDWLQGLGNKVEADVEDHYRALIDGPWMIYDNYLVVREWSPNFHPSGEVIEKVAVWVRFSGLPIEYYDNKMLHFIGNRIGRTVKVDRTTQSQARGKYARLCVEVDLTKPLLAMFQIKDRYYKVEYEGLHMLCLACGTFGHYKEGCVAKVNNTVWNGEQATENARKGGPANTTSVQEGPWKVVQKTRRPRKKVDGGKFDGTMVNEILKNTGSRYAILQENIPDSEEEVIGDLHDDNMVIVTTKDTQNHAKNSGLKKGMESVKRNIGGDYKVELVKNKTTTSINNGATPRTSVHQREENPRSSKK</sequence>
<dbReference type="EMBL" id="LXQA010013967">
    <property type="protein sequence ID" value="MCH88334.1"/>
    <property type="molecule type" value="Genomic_DNA"/>
</dbReference>
<evidence type="ECO:0000313" key="3">
    <source>
        <dbReference type="Proteomes" id="UP000265520"/>
    </source>
</evidence>